<dbReference type="AlphaFoldDB" id="A0AAI9X440"/>
<gene>
    <name evidence="3" type="ORF">VN97_g10463</name>
</gene>
<comment type="caution">
    <text evidence="3">The sequence shown here is derived from an EMBL/GenBank/DDBJ whole genome shotgun (WGS) entry which is preliminary data.</text>
</comment>
<dbReference type="SUPFAM" id="SSF57667">
    <property type="entry name" value="beta-beta-alpha zinc fingers"/>
    <property type="match status" value="1"/>
</dbReference>
<reference evidence="3" key="2">
    <citation type="journal article" date="2016" name="Fungal Biol.">
        <title>Ochratoxin A production by Penicillium thymicola.</title>
        <authorList>
            <person name="Nguyen H.D.T."/>
            <person name="McMullin D.R."/>
            <person name="Ponomareva E."/>
            <person name="Riley R."/>
            <person name="Pomraning K.R."/>
            <person name="Baker S.E."/>
            <person name="Seifert K.A."/>
        </authorList>
    </citation>
    <scope>NUCLEOTIDE SEQUENCE</scope>
    <source>
        <strain evidence="3">DAOM 180753</strain>
    </source>
</reference>
<evidence type="ECO:0000313" key="4">
    <source>
        <dbReference type="Proteomes" id="UP001227192"/>
    </source>
</evidence>
<feature type="domain" description="C2H2-type" evidence="2">
    <location>
        <begin position="12"/>
        <end position="41"/>
    </location>
</feature>
<dbReference type="Proteomes" id="UP001227192">
    <property type="component" value="Unassembled WGS sequence"/>
</dbReference>
<dbReference type="Gene3D" id="3.30.160.60">
    <property type="entry name" value="Classic Zinc Finger"/>
    <property type="match status" value="1"/>
</dbReference>
<keyword evidence="1" id="KW-0863">Zinc-finger</keyword>
<protein>
    <recommendedName>
        <fullName evidence="2">C2H2-type domain-containing protein</fullName>
    </recommendedName>
</protein>
<dbReference type="PROSITE" id="PS00028">
    <property type="entry name" value="ZINC_FINGER_C2H2_1"/>
    <property type="match status" value="1"/>
</dbReference>
<name>A0AAI9X440_PENTH</name>
<keyword evidence="1" id="KW-0862">Zinc</keyword>
<proteinExistence type="predicted"/>
<accession>A0AAI9X440</accession>
<dbReference type="PROSITE" id="PS50157">
    <property type="entry name" value="ZINC_FINGER_C2H2_2"/>
    <property type="match status" value="1"/>
</dbReference>
<evidence type="ECO:0000259" key="2">
    <source>
        <dbReference type="PROSITE" id="PS50157"/>
    </source>
</evidence>
<keyword evidence="4" id="KW-1185">Reference proteome</keyword>
<evidence type="ECO:0000313" key="3">
    <source>
        <dbReference type="EMBL" id="KAJ9482952.1"/>
    </source>
</evidence>
<reference evidence="3" key="1">
    <citation type="submission" date="2015-06" db="EMBL/GenBank/DDBJ databases">
        <authorList>
            <person name="Nguyen H."/>
        </authorList>
    </citation>
    <scope>NUCLEOTIDE SEQUENCE</scope>
    <source>
        <strain evidence="3">DAOM 180753</strain>
    </source>
</reference>
<dbReference type="InterPro" id="IPR036236">
    <property type="entry name" value="Znf_C2H2_sf"/>
</dbReference>
<dbReference type="InterPro" id="IPR013087">
    <property type="entry name" value="Znf_C2H2_type"/>
</dbReference>
<keyword evidence="1" id="KW-0479">Metal-binding</keyword>
<organism evidence="3 4">
    <name type="scientific">Penicillium thymicola</name>
    <dbReference type="NCBI Taxonomy" id="293382"/>
    <lineage>
        <taxon>Eukaryota</taxon>
        <taxon>Fungi</taxon>
        <taxon>Dikarya</taxon>
        <taxon>Ascomycota</taxon>
        <taxon>Pezizomycotina</taxon>
        <taxon>Eurotiomycetes</taxon>
        <taxon>Eurotiomycetidae</taxon>
        <taxon>Eurotiales</taxon>
        <taxon>Aspergillaceae</taxon>
        <taxon>Penicillium</taxon>
    </lineage>
</organism>
<dbReference type="GO" id="GO:0008270">
    <property type="term" value="F:zinc ion binding"/>
    <property type="evidence" value="ECO:0007669"/>
    <property type="project" value="UniProtKB-KW"/>
</dbReference>
<sequence length="99" mass="11458">MPPSSHVVPLWFQCDYPDCNAKYRRKEHLKRHRNHHDKEINLACPYCESVLTRKENRRRLENPGHVVHVMLGKSAVKVYYHAMPVNVAASSVCLAVVKP</sequence>
<dbReference type="EMBL" id="LACB01000486">
    <property type="protein sequence ID" value="KAJ9482952.1"/>
    <property type="molecule type" value="Genomic_DNA"/>
</dbReference>
<evidence type="ECO:0000256" key="1">
    <source>
        <dbReference type="PROSITE-ProRule" id="PRU00042"/>
    </source>
</evidence>